<dbReference type="PROSITE" id="PS50188">
    <property type="entry name" value="B302_SPRY"/>
    <property type="match status" value="1"/>
</dbReference>
<feature type="domain" description="B30.2/SPRY" evidence="6">
    <location>
        <begin position="324"/>
        <end position="526"/>
    </location>
</feature>
<dbReference type="InterPro" id="IPR003877">
    <property type="entry name" value="SPRY_dom"/>
</dbReference>
<evidence type="ECO:0000256" key="5">
    <source>
        <dbReference type="SAM" id="MobiDB-lite"/>
    </source>
</evidence>
<dbReference type="AlphaFoldDB" id="A0A0L0CQV0"/>
<feature type="compositionally biased region" description="Basic and acidic residues" evidence="5">
    <location>
        <begin position="171"/>
        <end position="185"/>
    </location>
</feature>
<evidence type="ECO:0000259" key="7">
    <source>
        <dbReference type="PROSITE" id="PS50800"/>
    </source>
</evidence>
<dbReference type="CDD" id="cd12884">
    <property type="entry name" value="SPRY_hnRNP"/>
    <property type="match status" value="1"/>
</dbReference>
<dbReference type="InterPro" id="IPR035778">
    <property type="entry name" value="SPRY_hnRNP_U"/>
</dbReference>
<dbReference type="Proteomes" id="UP000037069">
    <property type="component" value="Unassembled WGS sequence"/>
</dbReference>
<dbReference type="PANTHER" id="PTHR12381:SF56">
    <property type="entry name" value="B30.2_SPRY DOMAIN-CONTAINING PROTEIN-RELATED"/>
    <property type="match status" value="1"/>
</dbReference>
<dbReference type="EMBL" id="JRES01000049">
    <property type="protein sequence ID" value="KNC34562.1"/>
    <property type="molecule type" value="Genomic_DNA"/>
</dbReference>
<dbReference type="InterPro" id="IPR003034">
    <property type="entry name" value="SAP_dom"/>
</dbReference>
<sequence length="889" mass="101737">MDLANLDKMKVVDLRNELQTRGLDTKGVKAVLIERLRAHLEGGVPPSPGTPGRRSRRTRSMTRSPSPSPVKKAPEPALETLEEESNTAIAPVAEEDAGKEEKFSTPEKLQSLPPKECTPKEEKEENTNNNSHKEESFESAEEVTAAPDVETEEQTNGDEAEVAETAEAEDESSKENEEQNAKLEENIENEEKLEEQNAKVEENIENNEEKEDVKQEEEEEQVEENNKSLKESSNHNDNQEEKEHSEVNQEEEISPSSKNKSLRERSRSHSMERRERHNRSRSDSNHSRSRSRSPRHKSKSRSRTRSRSRSRTPKRRSGAGSLGSPSKTSEDASTPEDEPTIEDNQFGLSWFDSDLHLRIDPVTFTSAKPMSHDIYALVWSGARTNYGVREGKVCFEVRLSEETNLNRDHPFRDEPYTKGFRVGFSMPSSNLLLGESENSFAYCESGRKATKGEFVDFAKPFQLDDVIGCYLDLESTPCNIKYTLNGEDLGVAFEFDKDILGEDQALFPHVLTKGYEYEINLADNDNLLVNKERKMRKRRKVKKVEEKKPEEDEKHEGAPKEEHEKMDEGSQADESEEAKKEEKEKSHEDSKDEESKSTEEEENNENKKEQETTKQDEEMPEKSEEQETKSEQEETKTSDDEQKQQHSPANKTDQEKSEEEHKENNDQKTAEEKSAQKDKDDCGPSPSKRQKLESPQEEDEYEDIHPEPREHMALLEGYELIALIAEEKYIPGPQRPENRSACEVILMVGLPGAGKTTWVLNHIKENPDKRYHVIGADALIAKMTIDGAPRKTVHKGRFDRIYELCFNVLTSLEDIAVKRRRNFILDQANAYASAQRRKMKGFAEFKRIAVVCIPNEEELKRRLDDKKEKGNAYTLKESTLNTLQGKYFL</sequence>
<feature type="compositionally biased region" description="Basic residues" evidence="5">
    <location>
        <begin position="287"/>
        <end position="317"/>
    </location>
</feature>
<feature type="compositionally biased region" description="Basic and acidic residues" evidence="5">
    <location>
        <begin position="224"/>
        <end position="247"/>
    </location>
</feature>
<dbReference type="Gene3D" id="3.40.50.300">
    <property type="entry name" value="P-loop containing nucleotide triphosphate hydrolases"/>
    <property type="match status" value="1"/>
</dbReference>
<dbReference type="InterPro" id="IPR027417">
    <property type="entry name" value="P-loop_NTPase"/>
</dbReference>
<feature type="compositionally biased region" description="Basic and acidic residues" evidence="5">
    <location>
        <begin position="117"/>
        <end position="136"/>
    </location>
</feature>
<dbReference type="InterPro" id="IPR001870">
    <property type="entry name" value="B30.2/SPRY"/>
</dbReference>
<dbReference type="Gene3D" id="1.10.720.30">
    <property type="entry name" value="SAP domain"/>
    <property type="match status" value="1"/>
</dbReference>
<dbReference type="InterPro" id="IPR013320">
    <property type="entry name" value="ConA-like_dom_sf"/>
</dbReference>
<keyword evidence="4" id="KW-0539">Nucleus</keyword>
<dbReference type="OMA" id="MVTKCAK"/>
<feature type="domain" description="SAP" evidence="7">
    <location>
        <begin position="6"/>
        <end position="40"/>
    </location>
</feature>
<dbReference type="Gene3D" id="2.60.120.920">
    <property type="match status" value="1"/>
</dbReference>
<dbReference type="GO" id="GO:0003723">
    <property type="term" value="F:RNA binding"/>
    <property type="evidence" value="ECO:0007669"/>
    <property type="project" value="TreeGrafter"/>
</dbReference>
<evidence type="ECO:0000256" key="2">
    <source>
        <dbReference type="ARBA" id="ARBA00022481"/>
    </source>
</evidence>
<feature type="compositionally biased region" description="Basic and acidic residues" evidence="5">
    <location>
        <begin position="261"/>
        <end position="286"/>
    </location>
</feature>
<feature type="compositionally biased region" description="Acidic residues" evidence="5">
    <location>
        <begin position="203"/>
        <end position="223"/>
    </location>
</feature>
<dbReference type="SMART" id="SM00513">
    <property type="entry name" value="SAP"/>
    <property type="match status" value="1"/>
</dbReference>
<evidence type="ECO:0000313" key="8">
    <source>
        <dbReference type="EMBL" id="KNC34562.1"/>
    </source>
</evidence>
<protein>
    <submittedName>
        <fullName evidence="8">Uncharacterized protein</fullName>
    </submittedName>
</protein>
<keyword evidence="3" id="KW-0597">Phosphoprotein</keyword>
<keyword evidence="2" id="KW-0488">Methylation</keyword>
<dbReference type="PANTHER" id="PTHR12381">
    <property type="entry name" value="HETEROGENEOUS NUCLEAR RIBONUCLEOPROTEIN U FAMILY MEMBER"/>
    <property type="match status" value="1"/>
</dbReference>
<feature type="compositionally biased region" description="Basic and acidic residues" evidence="5">
    <location>
        <begin position="652"/>
        <end position="682"/>
    </location>
</feature>
<organism evidence="8 9">
    <name type="scientific">Lucilia cuprina</name>
    <name type="common">Green bottle fly</name>
    <name type="synonym">Australian sheep blowfly</name>
    <dbReference type="NCBI Taxonomy" id="7375"/>
    <lineage>
        <taxon>Eukaryota</taxon>
        <taxon>Metazoa</taxon>
        <taxon>Ecdysozoa</taxon>
        <taxon>Arthropoda</taxon>
        <taxon>Hexapoda</taxon>
        <taxon>Insecta</taxon>
        <taxon>Pterygota</taxon>
        <taxon>Neoptera</taxon>
        <taxon>Endopterygota</taxon>
        <taxon>Diptera</taxon>
        <taxon>Brachycera</taxon>
        <taxon>Muscomorpha</taxon>
        <taxon>Oestroidea</taxon>
        <taxon>Calliphoridae</taxon>
        <taxon>Luciliinae</taxon>
        <taxon>Lucilia</taxon>
    </lineage>
</organism>
<dbReference type="SUPFAM" id="SSF49899">
    <property type="entry name" value="Concanavalin A-like lectins/glucanases"/>
    <property type="match status" value="1"/>
</dbReference>
<feature type="region of interest" description="Disordered" evidence="5">
    <location>
        <begin position="41"/>
        <end position="344"/>
    </location>
</feature>
<feature type="compositionally biased region" description="Basic and acidic residues" evidence="5">
    <location>
        <begin position="577"/>
        <end position="644"/>
    </location>
</feature>
<comment type="caution">
    <text evidence="8">The sequence shown here is derived from an EMBL/GenBank/DDBJ whole genome shotgun (WGS) entry which is preliminary data.</text>
</comment>
<dbReference type="InterPro" id="IPR036361">
    <property type="entry name" value="SAP_dom_sf"/>
</dbReference>
<reference evidence="8 9" key="1">
    <citation type="journal article" date="2015" name="Nat. Commun.">
        <title>Lucilia cuprina genome unlocks parasitic fly biology to underpin future interventions.</title>
        <authorList>
            <person name="Anstead C.A."/>
            <person name="Korhonen P.K."/>
            <person name="Young N.D."/>
            <person name="Hall R.S."/>
            <person name="Jex A.R."/>
            <person name="Murali S.C."/>
            <person name="Hughes D.S."/>
            <person name="Lee S.F."/>
            <person name="Perry T."/>
            <person name="Stroehlein A.J."/>
            <person name="Ansell B.R."/>
            <person name="Breugelmans B."/>
            <person name="Hofmann A."/>
            <person name="Qu J."/>
            <person name="Dugan S."/>
            <person name="Lee S.L."/>
            <person name="Chao H."/>
            <person name="Dinh H."/>
            <person name="Han Y."/>
            <person name="Doddapaneni H.V."/>
            <person name="Worley K.C."/>
            <person name="Muzny D.M."/>
            <person name="Ioannidis P."/>
            <person name="Waterhouse R.M."/>
            <person name="Zdobnov E.M."/>
            <person name="James P.J."/>
            <person name="Bagnall N.H."/>
            <person name="Kotze A.C."/>
            <person name="Gibbs R.A."/>
            <person name="Richards S."/>
            <person name="Batterham P."/>
            <person name="Gasser R.B."/>
        </authorList>
    </citation>
    <scope>NUCLEOTIDE SEQUENCE [LARGE SCALE GENOMIC DNA]</scope>
    <source>
        <strain evidence="8 9">LS</strain>
        <tissue evidence="8">Full body</tissue>
    </source>
</reference>
<evidence type="ECO:0000313" key="9">
    <source>
        <dbReference type="Proteomes" id="UP000037069"/>
    </source>
</evidence>
<dbReference type="InterPro" id="IPR043136">
    <property type="entry name" value="B30.2/SPRY_sf"/>
</dbReference>
<feature type="compositionally biased region" description="Basic and acidic residues" evidence="5">
    <location>
        <begin position="543"/>
        <end position="568"/>
    </location>
</feature>
<dbReference type="GO" id="GO:0000380">
    <property type="term" value="P:alternative mRNA splicing, via spliceosome"/>
    <property type="evidence" value="ECO:0007669"/>
    <property type="project" value="TreeGrafter"/>
</dbReference>
<name>A0A0L0CQV0_LUCCU</name>
<proteinExistence type="predicted"/>
<dbReference type="Pfam" id="PF00622">
    <property type="entry name" value="SPRY"/>
    <property type="match status" value="1"/>
</dbReference>
<evidence type="ECO:0000256" key="4">
    <source>
        <dbReference type="ARBA" id="ARBA00023242"/>
    </source>
</evidence>
<keyword evidence="9" id="KW-1185">Reference proteome</keyword>
<evidence type="ECO:0000256" key="1">
    <source>
        <dbReference type="ARBA" id="ARBA00004123"/>
    </source>
</evidence>
<dbReference type="SUPFAM" id="SSF52540">
    <property type="entry name" value="P-loop containing nucleoside triphosphate hydrolases"/>
    <property type="match status" value="1"/>
</dbReference>
<dbReference type="Pfam" id="PF13671">
    <property type="entry name" value="AAA_33"/>
    <property type="match status" value="1"/>
</dbReference>
<dbReference type="SUPFAM" id="SSF68906">
    <property type="entry name" value="SAP domain"/>
    <property type="match status" value="1"/>
</dbReference>
<gene>
    <name evidence="8" type="ORF">FF38_09374</name>
</gene>
<accession>A0A0L0CQV0</accession>
<dbReference type="STRING" id="7375.A0A0L0CQV0"/>
<dbReference type="SMART" id="SM00449">
    <property type="entry name" value="SPRY"/>
    <property type="match status" value="1"/>
</dbReference>
<dbReference type="PROSITE" id="PS50800">
    <property type="entry name" value="SAP"/>
    <property type="match status" value="1"/>
</dbReference>
<dbReference type="OrthoDB" id="445357at2759"/>
<evidence type="ECO:0000256" key="3">
    <source>
        <dbReference type="ARBA" id="ARBA00022553"/>
    </source>
</evidence>
<evidence type="ECO:0000259" key="6">
    <source>
        <dbReference type="PROSITE" id="PS50188"/>
    </source>
</evidence>
<comment type="subcellular location">
    <subcellularLocation>
        <location evidence="1">Nucleus</location>
    </subcellularLocation>
</comment>
<dbReference type="Pfam" id="PF02037">
    <property type="entry name" value="SAP"/>
    <property type="match status" value="1"/>
</dbReference>
<feature type="region of interest" description="Disordered" evidence="5">
    <location>
        <begin position="538"/>
        <end position="706"/>
    </location>
</feature>
<dbReference type="GO" id="GO:0005634">
    <property type="term" value="C:nucleus"/>
    <property type="evidence" value="ECO:0007669"/>
    <property type="project" value="UniProtKB-SubCell"/>
</dbReference>
<feature type="compositionally biased region" description="Acidic residues" evidence="5">
    <location>
        <begin position="149"/>
        <end position="170"/>
    </location>
</feature>